<keyword evidence="8" id="KW-1185">Reference proteome</keyword>
<proteinExistence type="predicted"/>
<feature type="region of interest" description="Disordered" evidence="4">
    <location>
        <begin position="481"/>
        <end position="502"/>
    </location>
</feature>
<dbReference type="AlphaFoldDB" id="A0A0C3BGK5"/>
<dbReference type="STRING" id="686832.A0A0C3BGK5"/>
<feature type="region of interest" description="Disordered" evidence="4">
    <location>
        <begin position="1061"/>
        <end position="1098"/>
    </location>
</feature>
<dbReference type="Pfam" id="PF06657">
    <property type="entry name" value="Cep57_MT_bd"/>
    <property type="match status" value="1"/>
</dbReference>
<gene>
    <name evidence="7" type="ORF">M413DRAFT_32104</name>
</gene>
<evidence type="ECO:0000313" key="8">
    <source>
        <dbReference type="Proteomes" id="UP000053424"/>
    </source>
</evidence>
<evidence type="ECO:0000256" key="2">
    <source>
        <dbReference type="ARBA" id="ARBA00022490"/>
    </source>
</evidence>
<feature type="region of interest" description="Disordered" evidence="4">
    <location>
        <begin position="132"/>
        <end position="154"/>
    </location>
</feature>
<feature type="region of interest" description="Disordered" evidence="4">
    <location>
        <begin position="34"/>
        <end position="92"/>
    </location>
</feature>
<dbReference type="GO" id="GO:0008017">
    <property type="term" value="F:microtubule binding"/>
    <property type="evidence" value="ECO:0007669"/>
    <property type="project" value="InterPro"/>
</dbReference>
<keyword evidence="3" id="KW-0175">Coiled coil</keyword>
<dbReference type="Pfam" id="PF14197">
    <property type="entry name" value="Cep57_CLD_2"/>
    <property type="match status" value="1"/>
</dbReference>
<feature type="coiled-coil region" evidence="3">
    <location>
        <begin position="434"/>
        <end position="468"/>
    </location>
</feature>
<evidence type="ECO:0000256" key="4">
    <source>
        <dbReference type="SAM" id="MobiDB-lite"/>
    </source>
</evidence>
<feature type="compositionally biased region" description="Polar residues" evidence="4">
    <location>
        <begin position="249"/>
        <end position="263"/>
    </location>
</feature>
<evidence type="ECO:0000256" key="1">
    <source>
        <dbReference type="ARBA" id="ARBA00004496"/>
    </source>
</evidence>
<protein>
    <recommendedName>
        <fullName evidence="9">Cep57 centrosome microtubule-binding domain-containing protein</fullName>
    </recommendedName>
</protein>
<accession>A0A0C3BGK5</accession>
<dbReference type="HOGENOM" id="CLU_007735_0_0_1"/>
<evidence type="ECO:0000256" key="3">
    <source>
        <dbReference type="SAM" id="Coils"/>
    </source>
</evidence>
<feature type="compositionally biased region" description="Basic and acidic residues" evidence="4">
    <location>
        <begin position="82"/>
        <end position="92"/>
    </location>
</feature>
<feature type="compositionally biased region" description="Acidic residues" evidence="4">
    <location>
        <begin position="638"/>
        <end position="658"/>
    </location>
</feature>
<feature type="compositionally biased region" description="Acidic residues" evidence="4">
    <location>
        <begin position="917"/>
        <end position="932"/>
    </location>
</feature>
<dbReference type="OrthoDB" id="76453at2759"/>
<feature type="compositionally biased region" description="Polar residues" evidence="4">
    <location>
        <begin position="735"/>
        <end position="758"/>
    </location>
</feature>
<evidence type="ECO:0000313" key="7">
    <source>
        <dbReference type="EMBL" id="KIM35865.1"/>
    </source>
</evidence>
<feature type="region of interest" description="Disordered" evidence="4">
    <location>
        <begin position="198"/>
        <end position="311"/>
    </location>
</feature>
<feature type="compositionally biased region" description="Acidic residues" evidence="4">
    <location>
        <begin position="667"/>
        <end position="682"/>
    </location>
</feature>
<feature type="region of interest" description="Disordered" evidence="4">
    <location>
        <begin position="626"/>
        <end position="719"/>
    </location>
</feature>
<sequence length="1098" mass="122541">MKRRSTGNAFDDISIHGDELENHRIQLEKNLQNTDLSFRLSSTSDDDDGFTHRRPNHRESSVEYPRHLSEPSGPEFPSFMHRSSEHFGDEDQSRLHAWSYRSGDDEEGISPYGGETVSTAAHHASALTLSAGLGGGRAARQRDPSMSGAEYDPDRPLHAMIAGVNSKHSMFAPDHQTTGMTYDPLVVDSTAELDRILESGHAPPPSMGRPPSPTSSVTSSGSDSSARRRPKLTDHLRHVSFSPKRPRSAQLNPVSPLSRSTRQMDPELSMNAPTPRPARRSNIFPSYASSPATVQPEVRLHPATPSSTGSKFTRMARGINKELEATQQELNAAASRQNIITRPASAPAERNPFHDAPNQTARSITSARNPTPRRSAMRDTTRSRIHLPDVTGLTNAVESPMKHGAQYYPYKSNERPRESEARLLSTLSAVQGQLLDLEEENGISRRRVHELEMELEECKRQVARERTRLFEREEISIRGHANTSYRTGGSKGRGKAKARDTTGVREGLDDVRLHERYKEVVEEKKDLFPLSRIGLLTHVSTLALEALISSLRSHLTRLTSELASHQALLSKLRRLRDSDAQALREKGAEILQLKEEVQRLAGEVEVLRGVVEEGLKERRSAREIHIESSAADLAMSQDLEEEENDDELEEEEEEQDNNEQDRNQGVDEQEFEDDEDEDDEPAPFDPNPAPLRTADRTMRTDFATLGSSTNSAPPRFVNDDELDLIAAEVEERRSNLSNASSVGSGSGTQRARSRSGSPARNKRATVEDAHEEAEPEKSRRHHWPSALPTSSQQPTHYAPQPQLHTQPAPRFAPSNPEPSSSRPTAPTPGRASRVHDRRRTPEPAEPEPETETPFPQIRGEHLERLFFSAPEHNAKTCTVCFRRRNRPNGGASSPSWSHPHGKGPRDGTKNNAVANDDGPEEDEGYEGSDDADVDHGVRGTTNGKGKERERERESERELERQFVVSFSQDPSHWRQAGRKHGLPPQTVVARVIRELEDDFTHYKSIYVELADQYKVMDAVSDVPRRNLLARHLREVVDILELKGDQIASLYDLLQFKDRPNSESIIPNKSHHPPAAAAGPTSTSNFTGGHAPPRRRRYS</sequence>
<feature type="region of interest" description="Disordered" evidence="4">
    <location>
        <begin position="347"/>
        <end position="380"/>
    </location>
</feature>
<dbReference type="Proteomes" id="UP000053424">
    <property type="component" value="Unassembled WGS sequence"/>
</dbReference>
<dbReference type="EMBL" id="KN831812">
    <property type="protein sequence ID" value="KIM35865.1"/>
    <property type="molecule type" value="Genomic_DNA"/>
</dbReference>
<organism evidence="7 8">
    <name type="scientific">Hebeloma cylindrosporum</name>
    <dbReference type="NCBI Taxonomy" id="76867"/>
    <lineage>
        <taxon>Eukaryota</taxon>
        <taxon>Fungi</taxon>
        <taxon>Dikarya</taxon>
        <taxon>Basidiomycota</taxon>
        <taxon>Agaricomycotina</taxon>
        <taxon>Agaricomycetes</taxon>
        <taxon>Agaricomycetidae</taxon>
        <taxon>Agaricales</taxon>
        <taxon>Agaricineae</taxon>
        <taxon>Hymenogastraceae</taxon>
        <taxon>Hebeloma</taxon>
    </lineage>
</organism>
<dbReference type="InterPro" id="IPR025925">
    <property type="entry name" value="PPC89_CLD"/>
</dbReference>
<reference evidence="7 8" key="1">
    <citation type="submission" date="2014-04" db="EMBL/GenBank/DDBJ databases">
        <authorList>
            <consortium name="DOE Joint Genome Institute"/>
            <person name="Kuo A."/>
            <person name="Gay G."/>
            <person name="Dore J."/>
            <person name="Kohler A."/>
            <person name="Nagy L.G."/>
            <person name="Floudas D."/>
            <person name="Copeland A."/>
            <person name="Barry K.W."/>
            <person name="Cichocki N."/>
            <person name="Veneault-Fourrey C."/>
            <person name="LaButti K."/>
            <person name="Lindquist E.A."/>
            <person name="Lipzen A."/>
            <person name="Lundell T."/>
            <person name="Morin E."/>
            <person name="Murat C."/>
            <person name="Sun H."/>
            <person name="Tunlid A."/>
            <person name="Henrissat B."/>
            <person name="Grigoriev I.V."/>
            <person name="Hibbett D.S."/>
            <person name="Martin F."/>
            <person name="Nordberg H.P."/>
            <person name="Cantor M.N."/>
            <person name="Hua S.X."/>
        </authorList>
    </citation>
    <scope>NUCLEOTIDE SEQUENCE [LARGE SCALE GENOMIC DNA]</scope>
    <source>
        <strain evidence="8">h7</strain>
    </source>
</reference>
<evidence type="ECO:0000259" key="5">
    <source>
        <dbReference type="Pfam" id="PF06657"/>
    </source>
</evidence>
<evidence type="ECO:0008006" key="9">
    <source>
        <dbReference type="Google" id="ProtNLM"/>
    </source>
</evidence>
<feature type="region of interest" description="Disordered" evidence="4">
    <location>
        <begin position="731"/>
        <end position="958"/>
    </location>
</feature>
<feature type="compositionally biased region" description="Basic and acidic residues" evidence="4">
    <location>
        <begin position="57"/>
        <end position="69"/>
    </location>
</feature>
<feature type="coiled-coil region" evidence="3">
    <location>
        <begin position="555"/>
        <end position="610"/>
    </location>
</feature>
<dbReference type="GO" id="GO:0005737">
    <property type="term" value="C:cytoplasm"/>
    <property type="evidence" value="ECO:0007669"/>
    <property type="project" value="UniProtKB-SubCell"/>
</dbReference>
<feature type="compositionally biased region" description="Polar residues" evidence="4">
    <location>
        <begin position="34"/>
        <end position="43"/>
    </location>
</feature>
<feature type="compositionally biased region" description="Low complexity" evidence="4">
    <location>
        <begin position="214"/>
        <end position="224"/>
    </location>
</feature>
<feature type="compositionally biased region" description="Pro residues" evidence="4">
    <location>
        <begin position="202"/>
        <end position="213"/>
    </location>
</feature>
<evidence type="ECO:0000259" key="6">
    <source>
        <dbReference type="Pfam" id="PF14197"/>
    </source>
</evidence>
<reference evidence="8" key="2">
    <citation type="submission" date="2015-01" db="EMBL/GenBank/DDBJ databases">
        <title>Evolutionary Origins and Diversification of the Mycorrhizal Mutualists.</title>
        <authorList>
            <consortium name="DOE Joint Genome Institute"/>
            <consortium name="Mycorrhizal Genomics Consortium"/>
            <person name="Kohler A."/>
            <person name="Kuo A."/>
            <person name="Nagy L.G."/>
            <person name="Floudas D."/>
            <person name="Copeland A."/>
            <person name="Barry K.W."/>
            <person name="Cichocki N."/>
            <person name="Veneault-Fourrey C."/>
            <person name="LaButti K."/>
            <person name="Lindquist E.A."/>
            <person name="Lipzen A."/>
            <person name="Lundell T."/>
            <person name="Morin E."/>
            <person name="Murat C."/>
            <person name="Riley R."/>
            <person name="Ohm R."/>
            <person name="Sun H."/>
            <person name="Tunlid A."/>
            <person name="Henrissat B."/>
            <person name="Grigoriev I.V."/>
            <person name="Hibbett D.S."/>
            <person name="Martin F."/>
        </authorList>
    </citation>
    <scope>NUCLEOTIDE SEQUENCE [LARGE SCALE GENOMIC DNA]</scope>
    <source>
        <strain evidence="8">h7</strain>
    </source>
</reference>
<feature type="domain" description="Cep57 centrosome microtubule-binding" evidence="5">
    <location>
        <begin position="982"/>
        <end position="1052"/>
    </location>
</feature>
<feature type="compositionally biased region" description="Polar residues" evidence="4">
    <location>
        <begin position="283"/>
        <end position="293"/>
    </location>
</feature>
<feature type="compositionally biased region" description="Basic and acidic residues" evidence="4">
    <location>
        <begin position="944"/>
        <end position="958"/>
    </location>
</feature>
<keyword evidence="2" id="KW-0963">Cytoplasm</keyword>
<feature type="compositionally biased region" description="Polar residues" evidence="4">
    <location>
        <begin position="357"/>
        <end position="369"/>
    </location>
</feature>
<comment type="subcellular location">
    <subcellularLocation>
        <location evidence="1">Cytoplasm</location>
    </subcellularLocation>
</comment>
<feature type="domain" description="PPC89 centrosome localisation" evidence="6">
    <location>
        <begin position="544"/>
        <end position="619"/>
    </location>
</feature>
<name>A0A0C3BGK5_HEBCY</name>
<dbReference type="InterPro" id="IPR024957">
    <property type="entry name" value="Cep57_MT-bd_dom"/>
</dbReference>